<reference evidence="1" key="1">
    <citation type="submission" date="2019-08" db="EMBL/GenBank/DDBJ databases">
        <authorList>
            <person name="Kucharzyk K."/>
            <person name="Murdoch R.W."/>
            <person name="Higgins S."/>
            <person name="Loffler F."/>
        </authorList>
    </citation>
    <scope>NUCLEOTIDE SEQUENCE</scope>
</reference>
<evidence type="ECO:0000313" key="1">
    <source>
        <dbReference type="EMBL" id="MPM40156.1"/>
    </source>
</evidence>
<comment type="caution">
    <text evidence="1">The sequence shown here is derived from an EMBL/GenBank/DDBJ whole genome shotgun (WGS) entry which is preliminary data.</text>
</comment>
<dbReference type="AlphaFoldDB" id="A0A644ZH37"/>
<name>A0A644ZH37_9ZZZZ</name>
<proteinExistence type="predicted"/>
<sequence>MAQHEVDAVMVPQGGIHIRKFLAGALGDGEFRLNGMVFGNRGEFVFGDFSDARAVHEHVGNDIAVVRFDGEGLGGILLHADAAGGGDGSADSRRRGDGVIGNGAAASSCGGGVGFSLQNGIAVRLGLPPGVHGRVVVGSLAAARIPVPAGEEGLGSQLGRRRALVGPVEVVGRYDIHVLGHAARSL</sequence>
<gene>
    <name evidence="1" type="ORF">SDC9_86795</name>
</gene>
<protein>
    <submittedName>
        <fullName evidence="1">Uncharacterized protein</fullName>
    </submittedName>
</protein>
<dbReference type="EMBL" id="VSSQ01008897">
    <property type="protein sequence ID" value="MPM40156.1"/>
    <property type="molecule type" value="Genomic_DNA"/>
</dbReference>
<organism evidence="1">
    <name type="scientific">bioreactor metagenome</name>
    <dbReference type="NCBI Taxonomy" id="1076179"/>
    <lineage>
        <taxon>unclassified sequences</taxon>
        <taxon>metagenomes</taxon>
        <taxon>ecological metagenomes</taxon>
    </lineage>
</organism>
<accession>A0A644ZH37</accession>